<feature type="region of interest" description="Disordered" evidence="1">
    <location>
        <begin position="125"/>
        <end position="159"/>
    </location>
</feature>
<dbReference type="AlphaFoldDB" id="A0A1A6GRY0"/>
<comment type="caution">
    <text evidence="2">The sequence shown here is derived from an EMBL/GenBank/DDBJ whole genome shotgun (WGS) entry which is preliminary data.</text>
</comment>
<evidence type="ECO:0000313" key="3">
    <source>
        <dbReference type="Proteomes" id="UP000092124"/>
    </source>
</evidence>
<proteinExistence type="predicted"/>
<evidence type="ECO:0000313" key="2">
    <source>
        <dbReference type="EMBL" id="OBS68936.1"/>
    </source>
</evidence>
<accession>A0A1A6GRY0</accession>
<gene>
    <name evidence="2" type="ORF">A6R68_02517</name>
</gene>
<reference evidence="2 3" key="1">
    <citation type="submission" date="2016-06" db="EMBL/GenBank/DDBJ databases">
        <title>The Draft Genome Sequence and Annotation of the Desert Woodrat Neotoma lepida.</title>
        <authorList>
            <person name="Campbell M."/>
            <person name="Oakeson K.F."/>
            <person name="Yandell M."/>
            <person name="Halpert J.R."/>
            <person name="Dearing D."/>
        </authorList>
    </citation>
    <scope>NUCLEOTIDE SEQUENCE [LARGE SCALE GENOMIC DNA]</scope>
    <source>
        <strain evidence="2">417</strain>
        <tissue evidence="2">Liver</tissue>
    </source>
</reference>
<evidence type="ECO:0000256" key="1">
    <source>
        <dbReference type="SAM" id="MobiDB-lite"/>
    </source>
</evidence>
<protein>
    <submittedName>
        <fullName evidence="2">Uncharacterized protein</fullName>
    </submittedName>
</protein>
<dbReference type="Proteomes" id="UP000092124">
    <property type="component" value="Unassembled WGS sequence"/>
</dbReference>
<name>A0A1A6GRY0_NEOLE</name>
<dbReference type="EMBL" id="LZPO01075854">
    <property type="protein sequence ID" value="OBS68936.1"/>
    <property type="molecule type" value="Genomic_DNA"/>
</dbReference>
<keyword evidence="3" id="KW-1185">Reference proteome</keyword>
<organism evidence="2 3">
    <name type="scientific">Neotoma lepida</name>
    <name type="common">Desert woodrat</name>
    <dbReference type="NCBI Taxonomy" id="56216"/>
    <lineage>
        <taxon>Eukaryota</taxon>
        <taxon>Metazoa</taxon>
        <taxon>Chordata</taxon>
        <taxon>Craniata</taxon>
        <taxon>Vertebrata</taxon>
        <taxon>Euteleostomi</taxon>
        <taxon>Mammalia</taxon>
        <taxon>Eutheria</taxon>
        <taxon>Euarchontoglires</taxon>
        <taxon>Glires</taxon>
        <taxon>Rodentia</taxon>
        <taxon>Myomorpha</taxon>
        <taxon>Muroidea</taxon>
        <taxon>Cricetidae</taxon>
        <taxon>Neotominae</taxon>
        <taxon>Neotoma</taxon>
    </lineage>
</organism>
<feature type="compositionally biased region" description="Low complexity" evidence="1">
    <location>
        <begin position="130"/>
        <end position="142"/>
    </location>
</feature>
<sequence length="159" mass="17409">MRPKMLRMPGLCRSAFTAERDPRASEQPPPAFPYSRSFGSPSSQSAVIGLLHASGSSMILDSQFKMIRNENAVNECGGALMNPNYLAFSTIKTEILDIAPMRLAEQLDFPLEMDYKDIGSMLKKNPKNVQSQSSSCQSYSEQLKVSGAPPGQSCSKQPE</sequence>
<feature type="non-terminal residue" evidence="2">
    <location>
        <position position="159"/>
    </location>
</feature>